<name>A0A6N2BYX5_SOLCI</name>
<dbReference type="EMBL" id="RXGB01001273">
    <property type="protein sequence ID" value="TMW99547.1"/>
    <property type="molecule type" value="Genomic_DNA"/>
</dbReference>
<keyword evidence="1" id="KW-0732">Signal</keyword>
<feature type="chain" id="PRO_5027060232" evidence="1">
    <location>
        <begin position="26"/>
        <end position="75"/>
    </location>
</feature>
<dbReference type="AlphaFoldDB" id="A0A6N2BYX5"/>
<organism evidence="2">
    <name type="scientific">Solanum chilense</name>
    <name type="common">Tomato</name>
    <name type="synonym">Lycopersicon chilense</name>
    <dbReference type="NCBI Taxonomy" id="4083"/>
    <lineage>
        <taxon>Eukaryota</taxon>
        <taxon>Viridiplantae</taxon>
        <taxon>Streptophyta</taxon>
        <taxon>Embryophyta</taxon>
        <taxon>Tracheophyta</taxon>
        <taxon>Spermatophyta</taxon>
        <taxon>Magnoliopsida</taxon>
        <taxon>eudicotyledons</taxon>
        <taxon>Gunneridae</taxon>
        <taxon>Pentapetalae</taxon>
        <taxon>asterids</taxon>
        <taxon>lamiids</taxon>
        <taxon>Solanales</taxon>
        <taxon>Solanaceae</taxon>
        <taxon>Solanoideae</taxon>
        <taxon>Solaneae</taxon>
        <taxon>Solanum</taxon>
        <taxon>Solanum subgen. Lycopersicon</taxon>
    </lineage>
</organism>
<dbReference type="PANTHER" id="PTHR37183">
    <property type="entry name" value="PLANT THIONIN FAMILY PROTEIN"/>
    <property type="match status" value="1"/>
</dbReference>
<accession>A0A6N2BYX5</accession>
<comment type="caution">
    <text evidence="2">The sequence shown here is derived from an EMBL/GenBank/DDBJ whole genome shotgun (WGS) entry which is preliminary data.</text>
</comment>
<dbReference type="PANTHER" id="PTHR37183:SF2">
    <property type="entry name" value="PLANT THIONIN FAMILY PROTEIN"/>
    <property type="match status" value="1"/>
</dbReference>
<proteinExistence type="predicted"/>
<sequence>MMEKKKMNAVATMAIVLMILLSSNTDTVGVAAQGVDCYDSCNTACVGQSWREYQRCDEKCQIRCGPDGKIDTNLG</sequence>
<protein>
    <submittedName>
        <fullName evidence="2">Uncharacterized protein</fullName>
    </submittedName>
</protein>
<gene>
    <name evidence="2" type="ORF">EJD97_002368</name>
</gene>
<feature type="signal peptide" evidence="1">
    <location>
        <begin position="1"/>
        <end position="25"/>
    </location>
</feature>
<evidence type="ECO:0000313" key="2">
    <source>
        <dbReference type="EMBL" id="TMW99547.1"/>
    </source>
</evidence>
<reference evidence="2" key="1">
    <citation type="submission" date="2019-05" db="EMBL/GenBank/DDBJ databases">
        <title>The de novo reference genome and transcriptome assemblies of the wild tomato species Solanum chilense.</title>
        <authorList>
            <person name="Stam R."/>
            <person name="Nosenko T."/>
            <person name="Hoerger A.C."/>
            <person name="Stephan W."/>
            <person name="Seidel M.A."/>
            <person name="Kuhn J.M.M."/>
            <person name="Haberer G."/>
            <person name="Tellier A."/>
        </authorList>
    </citation>
    <scope>NUCLEOTIDE SEQUENCE</scope>
    <source>
        <tissue evidence="2">Mature leaves</tissue>
    </source>
</reference>
<evidence type="ECO:0000256" key="1">
    <source>
        <dbReference type="SAM" id="SignalP"/>
    </source>
</evidence>